<dbReference type="Proteomes" id="UP000056322">
    <property type="component" value="Chromosome 1"/>
</dbReference>
<evidence type="ECO:0000313" key="2">
    <source>
        <dbReference type="Proteomes" id="UP000056322"/>
    </source>
</evidence>
<proteinExistence type="predicted"/>
<organism evidence="1 2">
    <name type="scientific">Candidatus Methylopumilus turicensis</name>
    <dbReference type="NCBI Taxonomy" id="1581680"/>
    <lineage>
        <taxon>Bacteria</taxon>
        <taxon>Pseudomonadati</taxon>
        <taxon>Pseudomonadota</taxon>
        <taxon>Betaproteobacteria</taxon>
        <taxon>Nitrosomonadales</taxon>
        <taxon>Methylophilaceae</taxon>
        <taxon>Candidatus Methylopumilus</taxon>
    </lineage>
</organism>
<gene>
    <name evidence="1" type="ORF">BN1209_1416</name>
</gene>
<accession>A0A0B7J1C9</accession>
<keyword evidence="2" id="KW-1185">Reference proteome</keyword>
<dbReference type="HOGENOM" id="CLU_191298_0_0_4"/>
<dbReference type="AlphaFoldDB" id="A0A0B7J1C9"/>
<dbReference type="STRING" id="1581680.BN1209_1416"/>
<dbReference type="OrthoDB" id="5568941at2"/>
<dbReference type="RefSeq" id="WP_045751546.1">
    <property type="nucleotide sequence ID" value="NZ_LN794158.1"/>
</dbReference>
<dbReference type="KEGG" id="mbac:BN1209_1416"/>
<evidence type="ECO:0000313" key="1">
    <source>
        <dbReference type="EMBL" id="CEN56454.1"/>
    </source>
</evidence>
<sequence>MQQPTNETVQPIHSLTIKELTELLIKTNGIHEGKFELSVEFQIGVGGVGPSPEMVVPGAMVGVNRVGLTQSIVEGPNTVDASLVNPKSK</sequence>
<reference evidence="2" key="1">
    <citation type="submission" date="2014-12" db="EMBL/GenBank/DDBJ databases">
        <authorList>
            <person name="Salcher M.M."/>
        </authorList>
    </citation>
    <scope>NUCLEOTIDE SEQUENCE [LARGE SCALE GENOMIC DNA]</scope>
    <source>
        <strain evidence="2">MMS-10A-171</strain>
    </source>
</reference>
<dbReference type="EMBL" id="LN794158">
    <property type="protein sequence ID" value="CEN56454.1"/>
    <property type="molecule type" value="Genomic_DNA"/>
</dbReference>
<name>A0A0B7J1C9_9PROT</name>
<protein>
    <submittedName>
        <fullName evidence="1">Uncharacterized protein</fullName>
    </submittedName>
</protein>